<dbReference type="EC" id="2.1.1.80" evidence="5"/>
<feature type="binding site" evidence="6">
    <location>
        <begin position="223"/>
        <end position="224"/>
    </location>
    <ligand>
        <name>S-adenosyl-L-methionine</name>
        <dbReference type="ChEBI" id="CHEBI:59789"/>
    </ligand>
</feature>
<feature type="domain" description="CheR-type methyltransferase" evidence="7">
    <location>
        <begin position="20"/>
        <end position="296"/>
    </location>
</feature>
<feature type="binding site" evidence="6">
    <location>
        <begin position="240"/>
        <end position="241"/>
    </location>
    <ligand>
        <name>S-adenosyl-L-methionine</name>
        <dbReference type="ChEBI" id="CHEBI:59789"/>
    </ligand>
</feature>
<evidence type="ECO:0000256" key="6">
    <source>
        <dbReference type="PIRSR" id="PIRSR000410-1"/>
    </source>
</evidence>
<dbReference type="PROSITE" id="PS50123">
    <property type="entry name" value="CHER"/>
    <property type="match status" value="1"/>
</dbReference>
<dbReference type="PANTHER" id="PTHR24422">
    <property type="entry name" value="CHEMOTAXIS PROTEIN METHYLTRANSFERASE"/>
    <property type="match status" value="1"/>
</dbReference>
<protein>
    <recommendedName>
        <fullName evidence="5">Chemotaxis protein methyltransferase</fullName>
        <ecNumber evidence="5">2.1.1.80</ecNumber>
    </recommendedName>
</protein>
<accession>A0A6G6Y499</accession>
<dbReference type="PIRSF" id="PIRSF000410">
    <property type="entry name" value="CheR"/>
    <property type="match status" value="1"/>
</dbReference>
<sequence length="296" mass="33094">MTAAGASATAALAGGTTAMSAAANAELTPRDFTAIAAIMQSDARIALSEAKMTLVQSRLARRLREHGLSRFSEYVQLVERDKEERGRMVVALTTNHTHFFREPHHFDHLRETLMPLLREKVSQRKPVRIWSAGSSSGEEVYTIAMCLLGADRASASWLRNADVKLLATDISPPVVEAVRRAWYPENAVQAIPEAYRSAWMRPADGGFVMADEARAMVTARVLNLFESWPLKAQYDAIFCRNVMIYFADDAKEELEQRFVDQLAPEGFLYIGHSERMIGPASLRMRSCGHTIYRKGE</sequence>
<dbReference type="InterPro" id="IPR000780">
    <property type="entry name" value="CheR_MeTrfase"/>
</dbReference>
<dbReference type="CDD" id="cd02440">
    <property type="entry name" value="AdoMet_MTases"/>
    <property type="match status" value="1"/>
</dbReference>
<dbReference type="PANTHER" id="PTHR24422:SF19">
    <property type="entry name" value="CHEMOTAXIS PROTEIN METHYLTRANSFERASE"/>
    <property type="match status" value="1"/>
</dbReference>
<dbReference type="Proteomes" id="UP000501568">
    <property type="component" value="Chromosome"/>
</dbReference>
<dbReference type="InterPro" id="IPR050903">
    <property type="entry name" value="Bact_Chemotaxis_MeTrfase"/>
</dbReference>
<dbReference type="InterPro" id="IPR022641">
    <property type="entry name" value="CheR_N"/>
</dbReference>
<keyword evidence="2 5" id="KW-0489">Methyltransferase</keyword>
<name>A0A6G6Y499_9SPHN</name>
<dbReference type="AlphaFoldDB" id="A0A6G6Y499"/>
<dbReference type="InterPro" id="IPR026024">
    <property type="entry name" value="Chemotaxis_MeTrfase_CheR"/>
</dbReference>
<dbReference type="KEGG" id="spzr:G5C33_07870"/>
<dbReference type="Gene3D" id="3.40.50.150">
    <property type="entry name" value="Vaccinia Virus protein VP39"/>
    <property type="match status" value="1"/>
</dbReference>
<evidence type="ECO:0000256" key="3">
    <source>
        <dbReference type="ARBA" id="ARBA00022679"/>
    </source>
</evidence>
<dbReference type="InterPro" id="IPR022642">
    <property type="entry name" value="CheR_C"/>
</dbReference>
<feature type="binding site" evidence="6">
    <location>
        <position position="139"/>
    </location>
    <ligand>
        <name>S-adenosyl-L-methionine</name>
        <dbReference type="ChEBI" id="CHEBI:59789"/>
    </ligand>
</feature>
<proteinExistence type="predicted"/>
<feature type="binding site" evidence="6">
    <location>
        <position position="97"/>
    </location>
    <ligand>
        <name>S-adenosyl-L-methionine</name>
        <dbReference type="ChEBI" id="CHEBI:59789"/>
    </ligand>
</feature>
<dbReference type="EMBL" id="CP049109">
    <property type="protein sequence ID" value="QIG79719.1"/>
    <property type="molecule type" value="Genomic_DNA"/>
</dbReference>
<evidence type="ECO:0000256" key="1">
    <source>
        <dbReference type="ARBA" id="ARBA00001541"/>
    </source>
</evidence>
<evidence type="ECO:0000313" key="8">
    <source>
        <dbReference type="EMBL" id="QIG79719.1"/>
    </source>
</evidence>
<feature type="binding site" evidence="6">
    <location>
        <position position="101"/>
    </location>
    <ligand>
        <name>S-adenosyl-L-methionine</name>
        <dbReference type="ChEBI" id="CHEBI:59789"/>
    </ligand>
</feature>
<feature type="binding site" evidence="6">
    <location>
        <position position="95"/>
    </location>
    <ligand>
        <name>S-adenosyl-L-methionine</name>
        <dbReference type="ChEBI" id="CHEBI:59789"/>
    </ligand>
</feature>
<keyword evidence="9" id="KW-1185">Reference proteome</keyword>
<evidence type="ECO:0000259" key="7">
    <source>
        <dbReference type="PROSITE" id="PS50123"/>
    </source>
</evidence>
<evidence type="ECO:0000256" key="2">
    <source>
        <dbReference type="ARBA" id="ARBA00022603"/>
    </source>
</evidence>
<dbReference type="RefSeq" id="WP_165326719.1">
    <property type="nucleotide sequence ID" value="NZ_CP049109.1"/>
</dbReference>
<evidence type="ECO:0000256" key="4">
    <source>
        <dbReference type="ARBA" id="ARBA00022691"/>
    </source>
</evidence>
<gene>
    <name evidence="8" type="ORF">G5C33_07870</name>
</gene>
<reference evidence="8 9" key="1">
    <citation type="submission" date="2020-02" db="EMBL/GenBank/DDBJ databases">
        <authorList>
            <person name="Zheng R.K."/>
            <person name="Sun C.M."/>
        </authorList>
    </citation>
    <scope>NUCLEOTIDE SEQUENCE [LARGE SCALE GENOMIC DNA]</scope>
    <source>
        <strain evidence="9">zrk23</strain>
    </source>
</reference>
<dbReference type="Pfam" id="PF03705">
    <property type="entry name" value="CheR_N"/>
    <property type="match status" value="1"/>
</dbReference>
<evidence type="ECO:0000256" key="5">
    <source>
        <dbReference type="PIRNR" id="PIRNR000410"/>
    </source>
</evidence>
<feature type="binding site" evidence="6">
    <location>
        <position position="169"/>
    </location>
    <ligand>
        <name>S-adenosyl-L-methionine</name>
        <dbReference type="ChEBI" id="CHEBI:59789"/>
    </ligand>
</feature>
<dbReference type="InterPro" id="IPR029063">
    <property type="entry name" value="SAM-dependent_MTases_sf"/>
</dbReference>
<dbReference type="GO" id="GO:0032259">
    <property type="term" value="P:methylation"/>
    <property type="evidence" value="ECO:0007669"/>
    <property type="project" value="UniProtKB-KW"/>
</dbReference>
<comment type="function">
    <text evidence="5">Methylation of the membrane-bound methyl-accepting chemotaxis proteins (MCP) to form gamma-glutamyl methyl ester residues in MCP.</text>
</comment>
<dbReference type="Pfam" id="PF01739">
    <property type="entry name" value="CheR"/>
    <property type="match status" value="1"/>
</dbReference>
<dbReference type="SUPFAM" id="SSF53335">
    <property type="entry name" value="S-adenosyl-L-methionine-dependent methyltransferases"/>
    <property type="match status" value="1"/>
</dbReference>
<dbReference type="GO" id="GO:0008983">
    <property type="term" value="F:protein-glutamate O-methyltransferase activity"/>
    <property type="evidence" value="ECO:0007669"/>
    <property type="project" value="UniProtKB-EC"/>
</dbReference>
<dbReference type="SMART" id="SM00138">
    <property type="entry name" value="MeTrc"/>
    <property type="match status" value="1"/>
</dbReference>
<keyword evidence="3 5" id="KW-0808">Transferase</keyword>
<dbReference type="PRINTS" id="PR00996">
    <property type="entry name" value="CHERMTFRASE"/>
</dbReference>
<dbReference type="Gene3D" id="1.10.155.10">
    <property type="entry name" value="Chemotaxis receptor methyltransferase CheR, N-terminal domain"/>
    <property type="match status" value="1"/>
</dbReference>
<comment type="catalytic activity">
    <reaction evidence="1 5">
        <text>L-glutamyl-[protein] + S-adenosyl-L-methionine = [protein]-L-glutamate 5-O-methyl ester + S-adenosyl-L-homocysteine</text>
        <dbReference type="Rhea" id="RHEA:24452"/>
        <dbReference type="Rhea" id="RHEA-COMP:10208"/>
        <dbReference type="Rhea" id="RHEA-COMP:10311"/>
        <dbReference type="ChEBI" id="CHEBI:29973"/>
        <dbReference type="ChEBI" id="CHEBI:57856"/>
        <dbReference type="ChEBI" id="CHEBI:59789"/>
        <dbReference type="ChEBI" id="CHEBI:82795"/>
        <dbReference type="EC" id="2.1.1.80"/>
    </reaction>
</comment>
<organism evidence="8 9">
    <name type="scientific">Stakelama tenebrarum</name>
    <dbReference type="NCBI Taxonomy" id="2711215"/>
    <lineage>
        <taxon>Bacteria</taxon>
        <taxon>Pseudomonadati</taxon>
        <taxon>Pseudomonadota</taxon>
        <taxon>Alphaproteobacteria</taxon>
        <taxon>Sphingomonadales</taxon>
        <taxon>Sphingomonadaceae</taxon>
        <taxon>Stakelama</taxon>
    </lineage>
</organism>
<evidence type="ECO:0000313" key="9">
    <source>
        <dbReference type="Proteomes" id="UP000501568"/>
    </source>
</evidence>
<dbReference type="SUPFAM" id="SSF47757">
    <property type="entry name" value="Chemotaxis receptor methyltransferase CheR, N-terminal domain"/>
    <property type="match status" value="1"/>
</dbReference>
<keyword evidence="4 5" id="KW-0949">S-adenosyl-L-methionine</keyword>
<dbReference type="InterPro" id="IPR036804">
    <property type="entry name" value="CheR_N_sf"/>
</dbReference>